<comment type="caution">
    <text evidence="2">The sequence shown here is derived from an EMBL/GenBank/DDBJ whole genome shotgun (WGS) entry which is preliminary data.</text>
</comment>
<evidence type="ECO:0008006" key="4">
    <source>
        <dbReference type="Google" id="ProtNLM"/>
    </source>
</evidence>
<protein>
    <recommendedName>
        <fullName evidence="4">DUF3617 family protein</fullName>
    </recommendedName>
</protein>
<name>A0A840MM53_9PROT</name>
<gene>
    <name evidence="2" type="ORF">HNQ59_001494</name>
</gene>
<keyword evidence="3" id="KW-1185">Reference proteome</keyword>
<accession>A0A840MM53</accession>
<evidence type="ECO:0000256" key="1">
    <source>
        <dbReference type="SAM" id="SignalP"/>
    </source>
</evidence>
<dbReference type="RefSeq" id="WP_184037109.1">
    <property type="nucleotide sequence ID" value="NZ_JACHHY010000007.1"/>
</dbReference>
<dbReference type="AlphaFoldDB" id="A0A840MM53"/>
<dbReference type="InterPro" id="IPR022061">
    <property type="entry name" value="DUF3617"/>
</dbReference>
<sequence>MLKYVMWCLLSAASASAVAGVQAGQWEFTVKNEMEGLPPSQHPLKLNKCIAAEDVDNLLKIVPMVPGATPDSCEVANRKDVAGKATFTLNCIGYPKVSAEGAAQLGATSVSGNTKAVLDSNTYKKNLNQTYTGKRMGDCK</sequence>
<reference evidence="2 3" key="1">
    <citation type="submission" date="2020-08" db="EMBL/GenBank/DDBJ databases">
        <title>Genomic Encyclopedia of Type Strains, Phase IV (KMG-IV): sequencing the most valuable type-strain genomes for metagenomic binning, comparative biology and taxonomic classification.</title>
        <authorList>
            <person name="Goeker M."/>
        </authorList>
    </citation>
    <scope>NUCLEOTIDE SEQUENCE [LARGE SCALE GENOMIC DNA]</scope>
    <source>
        <strain evidence="2 3">DSM 27165</strain>
    </source>
</reference>
<dbReference type="Pfam" id="PF12276">
    <property type="entry name" value="DUF3617"/>
    <property type="match status" value="1"/>
</dbReference>
<evidence type="ECO:0000313" key="2">
    <source>
        <dbReference type="EMBL" id="MBB5018209.1"/>
    </source>
</evidence>
<evidence type="ECO:0000313" key="3">
    <source>
        <dbReference type="Proteomes" id="UP000575898"/>
    </source>
</evidence>
<dbReference type="Proteomes" id="UP000575898">
    <property type="component" value="Unassembled WGS sequence"/>
</dbReference>
<keyword evidence="1" id="KW-0732">Signal</keyword>
<feature type="signal peptide" evidence="1">
    <location>
        <begin position="1"/>
        <end position="19"/>
    </location>
</feature>
<proteinExistence type="predicted"/>
<organism evidence="2 3">
    <name type="scientific">Chitinivorax tropicus</name>
    <dbReference type="NCBI Taxonomy" id="714531"/>
    <lineage>
        <taxon>Bacteria</taxon>
        <taxon>Pseudomonadati</taxon>
        <taxon>Pseudomonadota</taxon>
        <taxon>Betaproteobacteria</taxon>
        <taxon>Chitinivorax</taxon>
    </lineage>
</organism>
<dbReference type="EMBL" id="JACHHY010000007">
    <property type="protein sequence ID" value="MBB5018209.1"/>
    <property type="molecule type" value="Genomic_DNA"/>
</dbReference>
<feature type="chain" id="PRO_5033047942" description="DUF3617 family protein" evidence="1">
    <location>
        <begin position="20"/>
        <end position="140"/>
    </location>
</feature>